<dbReference type="InterPro" id="IPR004796">
    <property type="entry name" value="PTS_IIC_cello"/>
</dbReference>
<comment type="subcellular location">
    <subcellularLocation>
        <location evidence="1">Cell membrane</location>
        <topology evidence="1">Multi-pass membrane protein</topology>
    </subcellularLocation>
</comment>
<dbReference type="STRING" id="1423750.FC89_GL001415"/>
<dbReference type="PANTHER" id="PTHR33989:SF4">
    <property type="entry name" value="PTS SYSTEM N,N'-DIACETYLCHITOBIOSE-SPECIFIC EIIC COMPONENT"/>
    <property type="match status" value="1"/>
</dbReference>
<evidence type="ECO:0000259" key="10">
    <source>
        <dbReference type="PROSITE" id="PS51105"/>
    </source>
</evidence>
<evidence type="ECO:0000256" key="5">
    <source>
        <dbReference type="ARBA" id="ARBA00022692"/>
    </source>
</evidence>
<feature type="transmembrane region" description="Helical" evidence="9">
    <location>
        <begin position="96"/>
        <end position="117"/>
    </location>
</feature>
<dbReference type="PANTHER" id="PTHR33989">
    <property type="match status" value="1"/>
</dbReference>
<organism evidence="11 12">
    <name type="scientific">Liquorilactobacillus ghanensis DSM 18630</name>
    <dbReference type="NCBI Taxonomy" id="1423750"/>
    <lineage>
        <taxon>Bacteria</taxon>
        <taxon>Bacillati</taxon>
        <taxon>Bacillota</taxon>
        <taxon>Bacilli</taxon>
        <taxon>Lactobacillales</taxon>
        <taxon>Lactobacillaceae</taxon>
        <taxon>Liquorilactobacillus</taxon>
    </lineage>
</organism>
<dbReference type="OrthoDB" id="1550290at2"/>
<feature type="transmembrane region" description="Helical" evidence="9">
    <location>
        <begin position="207"/>
        <end position="228"/>
    </location>
</feature>
<dbReference type="PATRIC" id="fig|1423750.3.peg.1450"/>
<evidence type="ECO:0000313" key="12">
    <source>
        <dbReference type="Proteomes" id="UP000051451"/>
    </source>
</evidence>
<sequence length="420" mass="45834">MKDKVKNFFNKISPVLNRIGSNKYLQTITAAMMATLGPTILGSFAILLGVWAGNEKWTKIATIANNIGNVTINLLALYIVFLIAKNLVPHFLENDDGNAAGIIAMMSFFILTPMGQIKDGNNLINALPTTWLASQGVFSAMIVGVLVARLYVFIKQHGWTIKMPAGVPPMVSDAFATLIPALVCGIISGLISFGFLFTDWGSFHQMIYSLIQVPLRGLGGSLGAMILISLLQQIIWFFGIHGSNVVMPIVTPIWLSMDMQNLAALQAGKPLPNIIGLAFFQIITWSGTALGLVLLMLIARSKRYRDLGRLAIVPALFGVTEPIIFGTPLVLNFDLAVPFITNNTIALIIGYIVTRIGWVARFPGVQQVFGLPIGFHAAVEGKVSIIVLQLIIQLIISPLLWYPWLRHADNKALKLEKDMG</sequence>
<feature type="transmembrane region" description="Helical" evidence="9">
    <location>
        <begin position="235"/>
        <end position="254"/>
    </location>
</feature>
<dbReference type="RefSeq" id="WP_057872145.1">
    <property type="nucleotide sequence ID" value="NZ_AZGB01000018.1"/>
</dbReference>
<name>A0A0R1VVV5_9LACO</name>
<feature type="transmembrane region" description="Helical" evidence="9">
    <location>
        <begin position="310"/>
        <end position="331"/>
    </location>
</feature>
<feature type="transmembrane region" description="Helical" evidence="9">
    <location>
        <begin position="63"/>
        <end position="84"/>
    </location>
</feature>
<dbReference type="InterPro" id="IPR003352">
    <property type="entry name" value="PTS_EIIC"/>
</dbReference>
<evidence type="ECO:0000313" key="11">
    <source>
        <dbReference type="EMBL" id="KRM05708.1"/>
    </source>
</evidence>
<evidence type="ECO:0000256" key="2">
    <source>
        <dbReference type="ARBA" id="ARBA00022448"/>
    </source>
</evidence>
<reference evidence="11 12" key="1">
    <citation type="journal article" date="2015" name="Genome Announc.">
        <title>Expanding the biotechnology potential of lactobacilli through comparative genomics of 213 strains and associated genera.</title>
        <authorList>
            <person name="Sun Z."/>
            <person name="Harris H.M."/>
            <person name="McCann A."/>
            <person name="Guo C."/>
            <person name="Argimon S."/>
            <person name="Zhang W."/>
            <person name="Yang X."/>
            <person name="Jeffery I.B."/>
            <person name="Cooney J.C."/>
            <person name="Kagawa T.F."/>
            <person name="Liu W."/>
            <person name="Song Y."/>
            <person name="Salvetti E."/>
            <person name="Wrobel A."/>
            <person name="Rasinkangas P."/>
            <person name="Parkhill J."/>
            <person name="Rea M.C."/>
            <person name="O'Sullivan O."/>
            <person name="Ritari J."/>
            <person name="Douillard F.P."/>
            <person name="Paul Ross R."/>
            <person name="Yang R."/>
            <person name="Briner A.E."/>
            <person name="Felis G.E."/>
            <person name="de Vos W.M."/>
            <person name="Barrangou R."/>
            <person name="Klaenhammer T.R."/>
            <person name="Caufield P.W."/>
            <person name="Cui Y."/>
            <person name="Zhang H."/>
            <person name="O'Toole P.W."/>
        </authorList>
    </citation>
    <scope>NUCLEOTIDE SEQUENCE [LARGE SCALE GENOMIC DNA]</scope>
    <source>
        <strain evidence="11 12">DSM 18630</strain>
    </source>
</reference>
<comment type="function">
    <text evidence="8">The phosphoenolpyruvate-dependent sugar phosphotransferase system (PTS), a major carbohydrate active -transport system, catalyzes the phosphorylation of incoming sugar substrates concomitant with their translocation across the cell membrane.</text>
</comment>
<dbReference type="PIRSF" id="PIRSF006351">
    <property type="entry name" value="PTS_EIIC-Cellobiose"/>
    <property type="match status" value="1"/>
</dbReference>
<keyword evidence="5 9" id="KW-0812">Transmembrane</keyword>
<evidence type="ECO:0000256" key="7">
    <source>
        <dbReference type="ARBA" id="ARBA00023136"/>
    </source>
</evidence>
<evidence type="ECO:0000256" key="4">
    <source>
        <dbReference type="ARBA" id="ARBA00022597"/>
    </source>
</evidence>
<evidence type="ECO:0000256" key="1">
    <source>
        <dbReference type="ARBA" id="ARBA00004651"/>
    </source>
</evidence>
<dbReference type="InterPro" id="IPR004501">
    <property type="entry name" value="PTS_EIIC_3"/>
</dbReference>
<accession>A0A0R1VVV5</accession>
<keyword evidence="7 8" id="KW-0472">Membrane</keyword>
<dbReference type="GeneID" id="98319420"/>
<feature type="transmembrane region" description="Helical" evidence="9">
    <location>
        <begin position="175"/>
        <end position="195"/>
    </location>
</feature>
<evidence type="ECO:0000256" key="9">
    <source>
        <dbReference type="SAM" id="Phobius"/>
    </source>
</evidence>
<gene>
    <name evidence="11" type="ORF">FC89_GL001415</name>
</gene>
<evidence type="ECO:0000256" key="8">
    <source>
        <dbReference type="PIRNR" id="PIRNR006351"/>
    </source>
</evidence>
<dbReference type="InterPro" id="IPR051088">
    <property type="entry name" value="PTS_Sugar-EIIC/EIIB"/>
</dbReference>
<dbReference type="PROSITE" id="PS51105">
    <property type="entry name" value="PTS_EIIC_TYPE_3"/>
    <property type="match status" value="1"/>
</dbReference>
<dbReference type="AlphaFoldDB" id="A0A0R1VVV5"/>
<comment type="caution">
    <text evidence="11">The sequence shown here is derived from an EMBL/GenBank/DDBJ whole genome shotgun (WGS) entry which is preliminary data.</text>
</comment>
<dbReference type="NCBIfam" id="TIGR00410">
    <property type="entry name" value="lacE"/>
    <property type="match status" value="1"/>
</dbReference>
<keyword evidence="4 8" id="KW-0762">Sugar transport</keyword>
<feature type="transmembrane region" description="Helical" evidence="9">
    <location>
        <begin position="274"/>
        <end position="298"/>
    </location>
</feature>
<protein>
    <recommendedName>
        <fullName evidence="8">Permease IIC component</fullName>
    </recommendedName>
</protein>
<dbReference type="GO" id="GO:0009401">
    <property type="term" value="P:phosphoenolpyruvate-dependent sugar phosphotransferase system"/>
    <property type="evidence" value="ECO:0007669"/>
    <property type="project" value="InterPro"/>
</dbReference>
<evidence type="ECO:0000256" key="6">
    <source>
        <dbReference type="ARBA" id="ARBA00022989"/>
    </source>
</evidence>
<evidence type="ECO:0000256" key="3">
    <source>
        <dbReference type="ARBA" id="ARBA00022475"/>
    </source>
</evidence>
<dbReference type="Pfam" id="PF02378">
    <property type="entry name" value="PTS_EIIC"/>
    <property type="match status" value="1"/>
</dbReference>
<keyword evidence="2 8" id="KW-0813">Transport</keyword>
<feature type="transmembrane region" description="Helical" evidence="9">
    <location>
        <begin position="28"/>
        <end position="51"/>
    </location>
</feature>
<feature type="transmembrane region" description="Helical" evidence="9">
    <location>
        <begin position="137"/>
        <end position="154"/>
    </location>
</feature>
<dbReference type="GO" id="GO:0008982">
    <property type="term" value="F:protein-N(PI)-phosphohistidine-sugar phosphotransferase activity"/>
    <property type="evidence" value="ECO:0007669"/>
    <property type="project" value="UniProtKB-UniRule"/>
</dbReference>
<dbReference type="GO" id="GO:0005886">
    <property type="term" value="C:plasma membrane"/>
    <property type="evidence" value="ECO:0007669"/>
    <property type="project" value="UniProtKB-SubCell"/>
</dbReference>
<keyword evidence="6 9" id="KW-1133">Transmembrane helix</keyword>
<proteinExistence type="predicted"/>
<keyword evidence="12" id="KW-1185">Reference proteome</keyword>
<keyword evidence="3 8" id="KW-1003">Cell membrane</keyword>
<dbReference type="Proteomes" id="UP000051451">
    <property type="component" value="Unassembled WGS sequence"/>
</dbReference>
<feature type="domain" description="PTS EIIC type-3" evidence="10">
    <location>
        <begin position="8"/>
        <end position="404"/>
    </location>
</feature>
<feature type="transmembrane region" description="Helical" evidence="9">
    <location>
        <begin position="343"/>
        <end position="362"/>
    </location>
</feature>
<dbReference type="EMBL" id="AZGB01000018">
    <property type="protein sequence ID" value="KRM05708.1"/>
    <property type="molecule type" value="Genomic_DNA"/>
</dbReference>
<dbReference type="GO" id="GO:1901264">
    <property type="term" value="P:carbohydrate derivative transport"/>
    <property type="evidence" value="ECO:0007669"/>
    <property type="project" value="TreeGrafter"/>
</dbReference>
<feature type="transmembrane region" description="Helical" evidence="9">
    <location>
        <begin position="383"/>
        <end position="404"/>
    </location>
</feature>